<dbReference type="GO" id="GO:0008168">
    <property type="term" value="F:methyltransferase activity"/>
    <property type="evidence" value="ECO:0007669"/>
    <property type="project" value="UniProtKB-KW"/>
</dbReference>
<dbReference type="InterPro" id="IPR029063">
    <property type="entry name" value="SAM-dependent_MTases_sf"/>
</dbReference>
<protein>
    <submittedName>
        <fullName evidence="1">Methyltransferase family protein</fullName>
    </submittedName>
</protein>
<gene>
    <name evidence="1" type="ORF">C7456_102327</name>
</gene>
<name>A0A316IGF5_9GAMM</name>
<keyword evidence="1" id="KW-0489">Methyltransferase</keyword>
<sequence length="283" mass="30551">MNDARQARLEAWERDRTLLRPGRLRERLEALDRLEADLLHEDATPAEAALHARARALRARFEQVDEALYDALRREIRQGRRPALLLEQLAGAGRDGVAGGDGYDYRDELLAGVLRLEEPAAAPAALAPGMVFYQPTPARHGFGLLARAGLGARDVLVDLGSGLGHVPLLAAICTDAAAVGIEQEAAYVDCARRAARALGLANASFLHGDARDADFSVGTLFYLYTPFRGTMLRSVLDALRREAAARAIRVAAFGPCTPLVAAEPWLAPEGAVVADRVALFRSR</sequence>
<dbReference type="Gene3D" id="3.40.50.150">
    <property type="entry name" value="Vaccinia Virus protein VP39"/>
    <property type="match status" value="1"/>
</dbReference>
<dbReference type="CDD" id="cd02440">
    <property type="entry name" value="AdoMet_MTases"/>
    <property type="match status" value="1"/>
</dbReference>
<dbReference type="SUPFAM" id="SSF53335">
    <property type="entry name" value="S-adenosyl-L-methionine-dependent methyltransferases"/>
    <property type="match status" value="1"/>
</dbReference>
<dbReference type="Proteomes" id="UP000245812">
    <property type="component" value="Unassembled WGS sequence"/>
</dbReference>
<keyword evidence="2" id="KW-1185">Reference proteome</keyword>
<reference evidence="1 2" key="1">
    <citation type="submission" date="2018-05" db="EMBL/GenBank/DDBJ databases">
        <title>Genomic Encyclopedia of Type Strains, Phase IV (KMG-IV): sequencing the most valuable type-strain genomes for metagenomic binning, comparative biology and taxonomic classification.</title>
        <authorList>
            <person name="Goeker M."/>
        </authorList>
    </citation>
    <scope>NUCLEOTIDE SEQUENCE [LARGE SCALE GENOMIC DNA]</scope>
    <source>
        <strain evidence="1 2">DSM 14263</strain>
    </source>
</reference>
<dbReference type="AlphaFoldDB" id="A0A316IGF5"/>
<dbReference type="RefSeq" id="WP_109722414.1">
    <property type="nucleotide sequence ID" value="NZ_MSZV01000006.1"/>
</dbReference>
<dbReference type="OrthoDB" id="5495550at2"/>
<evidence type="ECO:0000313" key="1">
    <source>
        <dbReference type="EMBL" id="PWK92592.1"/>
    </source>
</evidence>
<dbReference type="GO" id="GO:0032259">
    <property type="term" value="P:methylation"/>
    <property type="evidence" value="ECO:0007669"/>
    <property type="project" value="UniProtKB-KW"/>
</dbReference>
<accession>A0A316IGF5</accession>
<proteinExistence type="predicted"/>
<organism evidence="1 2">
    <name type="scientific">Fulvimonas soli</name>
    <dbReference type="NCBI Taxonomy" id="155197"/>
    <lineage>
        <taxon>Bacteria</taxon>
        <taxon>Pseudomonadati</taxon>
        <taxon>Pseudomonadota</taxon>
        <taxon>Gammaproteobacteria</taxon>
        <taxon>Lysobacterales</taxon>
        <taxon>Rhodanobacteraceae</taxon>
        <taxon>Fulvimonas</taxon>
    </lineage>
</organism>
<dbReference type="EMBL" id="QGHC01000002">
    <property type="protein sequence ID" value="PWK92592.1"/>
    <property type="molecule type" value="Genomic_DNA"/>
</dbReference>
<evidence type="ECO:0000313" key="2">
    <source>
        <dbReference type="Proteomes" id="UP000245812"/>
    </source>
</evidence>
<keyword evidence="1" id="KW-0808">Transferase</keyword>
<comment type="caution">
    <text evidence="1">The sequence shown here is derived from an EMBL/GenBank/DDBJ whole genome shotgun (WGS) entry which is preliminary data.</text>
</comment>